<dbReference type="InParanoid" id="J4HVH4"/>
<dbReference type="RefSeq" id="XP_012180025.1">
    <property type="nucleotide sequence ID" value="XM_012324635.1"/>
</dbReference>
<dbReference type="GeneID" id="24095653"/>
<organism evidence="1 2">
    <name type="scientific">Fibroporia radiculosa</name>
    <dbReference type="NCBI Taxonomy" id="599839"/>
    <lineage>
        <taxon>Eukaryota</taxon>
        <taxon>Fungi</taxon>
        <taxon>Dikarya</taxon>
        <taxon>Basidiomycota</taxon>
        <taxon>Agaricomycotina</taxon>
        <taxon>Agaricomycetes</taxon>
        <taxon>Polyporales</taxon>
        <taxon>Fibroporiaceae</taxon>
        <taxon>Fibroporia</taxon>
    </lineage>
</organism>
<keyword evidence="2" id="KW-1185">Reference proteome</keyword>
<dbReference type="HOGENOM" id="CLU_969883_0_0_1"/>
<gene>
    <name evidence="1" type="ORF">FIBRA_02782</name>
</gene>
<name>J4HVH4_9APHY</name>
<dbReference type="AlphaFoldDB" id="J4HVH4"/>
<dbReference type="EMBL" id="HE797002">
    <property type="protein sequence ID" value="CCM00742.1"/>
    <property type="molecule type" value="Genomic_DNA"/>
</dbReference>
<evidence type="ECO:0000313" key="2">
    <source>
        <dbReference type="Proteomes" id="UP000006352"/>
    </source>
</evidence>
<sequence length="287" mass="31905">MSGTSTAQTLPLYDSDLYEFVPKTSLITSTVVESDPGLRLSPTKYPWPYGFNAAVSKILNEANIPAFIWGDLLNNWRGNPHMPHTCGFVVPAYDFERAVEAISGAGLPMCTCEDFLHVSESGSPISLPVHFVVPQEYVPVLLFLCPSDLLLDLLPITPAHPNPASLYFDRIKLPFTNSAVFLHDDPTASSSEDYQVVCALTASSLIKAWLLLDALSPPNRRGISYTYAFLLHIMAVDVSPGQHDFHSKSLQALWQQVYLNSNCETTKREELIGQVRLEWGDRIPHRC</sequence>
<dbReference type="Proteomes" id="UP000006352">
    <property type="component" value="Unassembled WGS sequence"/>
</dbReference>
<protein>
    <submittedName>
        <fullName evidence="1">Uncharacterized protein</fullName>
    </submittedName>
</protein>
<accession>J4HVH4</accession>
<dbReference type="OrthoDB" id="4499271at2759"/>
<proteinExistence type="predicted"/>
<reference evidence="1 2" key="1">
    <citation type="journal article" date="2012" name="Appl. Environ. Microbiol.">
        <title>Short-read sequencing for genomic analysis of the brown rot fungus Fibroporia radiculosa.</title>
        <authorList>
            <person name="Tang J.D."/>
            <person name="Perkins A.D."/>
            <person name="Sonstegard T.S."/>
            <person name="Schroeder S.G."/>
            <person name="Burgess S.C."/>
            <person name="Diehl S.V."/>
        </authorList>
    </citation>
    <scope>NUCLEOTIDE SEQUENCE [LARGE SCALE GENOMIC DNA]</scope>
    <source>
        <strain evidence="1 2">TFFH 294</strain>
    </source>
</reference>
<evidence type="ECO:0000313" key="1">
    <source>
        <dbReference type="EMBL" id="CCM00742.1"/>
    </source>
</evidence>